<dbReference type="Pfam" id="PF01370">
    <property type="entry name" value="Epimerase"/>
    <property type="match status" value="1"/>
</dbReference>
<comment type="caution">
    <text evidence="4">The sequence shown here is derived from an EMBL/GenBank/DDBJ whole genome shotgun (WGS) entry which is preliminary data.</text>
</comment>
<proteinExistence type="predicted"/>
<sequence length="325" mass="34962">MSKVLITGGAGFLGKRLAKKLLERGELKGASGQPEKIEQIILLDMVAPTDLDDPRIKVVTGDIADASLLRQVIDTSVTSVFHLAAVVSGAAEADFDLGMRINLDATRELLELCRKLGHKPRFVFTSSVAVFGGKLPAIVQDDTAPTPMSSYGAQKVSGELMVSDYSRKGFIDGRTLRMPTISVRPGKPNAAASSFASGIVREPLNGESAVAPVSPETKMWLMSPRYAIENLIHGHELDGDAIGFPRTISLPGLSVSVKAMVDALREVAGDQVADLVKWEPNEVIKKIVESWPGEFAATRAKSLGFQADSNYADVIRAYQEDDMPK</sequence>
<dbReference type="CDD" id="cd05238">
    <property type="entry name" value="Gne_like_SDR_e"/>
    <property type="match status" value="1"/>
</dbReference>
<dbReference type="EMBL" id="NEVQ01000003">
    <property type="protein sequence ID" value="OZI64901.1"/>
    <property type="molecule type" value="Genomic_DNA"/>
</dbReference>
<dbReference type="RefSeq" id="WP_094837288.1">
    <property type="nucleotide sequence ID" value="NZ_NEVQ01000003.1"/>
</dbReference>
<dbReference type="PANTHER" id="PTHR43103">
    <property type="entry name" value="NUCLEOSIDE-DIPHOSPHATE-SUGAR EPIMERASE"/>
    <property type="match status" value="1"/>
</dbReference>
<evidence type="ECO:0000256" key="1">
    <source>
        <dbReference type="ARBA" id="ARBA00022857"/>
    </source>
</evidence>
<keyword evidence="2" id="KW-0119">Carbohydrate metabolism</keyword>
<feature type="domain" description="NAD-dependent epimerase/dehydratase" evidence="3">
    <location>
        <begin position="4"/>
        <end position="207"/>
    </location>
</feature>
<dbReference type="Proteomes" id="UP000216885">
    <property type="component" value="Unassembled WGS sequence"/>
</dbReference>
<organism evidence="4 5">
    <name type="scientific">Bordetella genomosp. 4</name>
    <dbReference type="NCBI Taxonomy" id="463044"/>
    <lineage>
        <taxon>Bacteria</taxon>
        <taxon>Pseudomonadati</taxon>
        <taxon>Pseudomonadota</taxon>
        <taxon>Betaproteobacteria</taxon>
        <taxon>Burkholderiales</taxon>
        <taxon>Alcaligenaceae</taxon>
        <taxon>Bordetella</taxon>
    </lineage>
</organism>
<dbReference type="AlphaFoldDB" id="A0A261UTF0"/>
<dbReference type="PANTHER" id="PTHR43103:SF3">
    <property type="entry name" value="ADP-L-GLYCERO-D-MANNO-HEPTOSE-6-EPIMERASE"/>
    <property type="match status" value="1"/>
</dbReference>
<reference evidence="4 5" key="1">
    <citation type="submission" date="2017-05" db="EMBL/GenBank/DDBJ databases">
        <title>Complete and WGS of Bordetella genogroups.</title>
        <authorList>
            <person name="Spilker T."/>
            <person name="LiPuma J."/>
        </authorList>
    </citation>
    <scope>NUCLEOTIDE SEQUENCE [LARGE SCALE GENOMIC DNA]</scope>
    <source>
        <strain evidence="4 5">AU9919</strain>
    </source>
</reference>
<gene>
    <name evidence="4" type="ORF">CAL20_04485</name>
</gene>
<dbReference type="GO" id="GO:0016491">
    <property type="term" value="F:oxidoreductase activity"/>
    <property type="evidence" value="ECO:0007669"/>
    <property type="project" value="InterPro"/>
</dbReference>
<dbReference type="SUPFAM" id="SSF51735">
    <property type="entry name" value="NAD(P)-binding Rossmann-fold domains"/>
    <property type="match status" value="1"/>
</dbReference>
<name>A0A261UTF0_9BORD</name>
<dbReference type="InterPro" id="IPR050005">
    <property type="entry name" value="DenD"/>
</dbReference>
<accession>A0A261UTF0</accession>
<dbReference type="InterPro" id="IPR036291">
    <property type="entry name" value="NAD(P)-bd_dom_sf"/>
</dbReference>
<protein>
    <submittedName>
        <fullName evidence="4">NAD-dependent epimerase</fullName>
    </submittedName>
</protein>
<keyword evidence="1" id="KW-0521">NADP</keyword>
<evidence type="ECO:0000259" key="3">
    <source>
        <dbReference type="Pfam" id="PF01370"/>
    </source>
</evidence>
<dbReference type="NCBIfam" id="NF043036">
    <property type="entry name" value="ErythonDh"/>
    <property type="match status" value="1"/>
</dbReference>
<keyword evidence="5" id="KW-1185">Reference proteome</keyword>
<evidence type="ECO:0000256" key="2">
    <source>
        <dbReference type="ARBA" id="ARBA00023277"/>
    </source>
</evidence>
<dbReference type="Gene3D" id="3.90.25.10">
    <property type="entry name" value="UDP-galactose 4-epimerase, domain 1"/>
    <property type="match status" value="1"/>
</dbReference>
<dbReference type="Gene3D" id="3.40.50.720">
    <property type="entry name" value="NAD(P)-binding Rossmann-like Domain"/>
    <property type="match status" value="1"/>
</dbReference>
<evidence type="ECO:0000313" key="5">
    <source>
        <dbReference type="Proteomes" id="UP000216885"/>
    </source>
</evidence>
<evidence type="ECO:0000313" key="4">
    <source>
        <dbReference type="EMBL" id="OZI64901.1"/>
    </source>
</evidence>
<dbReference type="InterPro" id="IPR001509">
    <property type="entry name" value="Epimerase_deHydtase"/>
</dbReference>